<feature type="binding site" evidence="6">
    <location>
        <position position="125"/>
    </location>
    <ligand>
        <name>NAD(+)</name>
        <dbReference type="ChEBI" id="CHEBI:57540"/>
    </ligand>
</feature>
<organism evidence="7 8">
    <name type="scientific">candidate division WWE3 bacterium CG06_land_8_20_14_3_00_42_16</name>
    <dbReference type="NCBI Taxonomy" id="1975083"/>
    <lineage>
        <taxon>Bacteria</taxon>
        <taxon>Katanobacteria</taxon>
    </lineage>
</organism>
<keyword evidence="6" id="KW-0547">Nucleotide-binding</keyword>
<reference evidence="8" key="1">
    <citation type="submission" date="2017-09" db="EMBL/GenBank/DDBJ databases">
        <title>Depth-based differentiation of microbial function through sediment-hosted aquifers and enrichment of novel symbionts in the deep terrestrial subsurface.</title>
        <authorList>
            <person name="Probst A.J."/>
            <person name="Ladd B."/>
            <person name="Jarett J.K."/>
            <person name="Geller-Mcgrath D.E."/>
            <person name="Sieber C.M.K."/>
            <person name="Emerson J.B."/>
            <person name="Anantharaman K."/>
            <person name="Thomas B.C."/>
            <person name="Malmstrom R."/>
            <person name="Stieglmeier M."/>
            <person name="Klingl A."/>
            <person name="Woyke T."/>
            <person name="Ryan C.M."/>
            <person name="Banfield J.F."/>
        </authorList>
    </citation>
    <scope>NUCLEOTIDE SEQUENCE [LARGE SCALE GENOMIC DNA]</scope>
</reference>
<comment type="catalytic activity">
    <reaction evidence="5 6">
        <text>NAD(+) + ATP = ADP + NADP(+) + H(+)</text>
        <dbReference type="Rhea" id="RHEA:18629"/>
        <dbReference type="ChEBI" id="CHEBI:15378"/>
        <dbReference type="ChEBI" id="CHEBI:30616"/>
        <dbReference type="ChEBI" id="CHEBI:57540"/>
        <dbReference type="ChEBI" id="CHEBI:58349"/>
        <dbReference type="ChEBI" id="CHEBI:456216"/>
        <dbReference type="EC" id="2.7.1.23"/>
    </reaction>
</comment>
<dbReference type="GO" id="GO:0006741">
    <property type="term" value="P:NADP+ biosynthetic process"/>
    <property type="evidence" value="ECO:0007669"/>
    <property type="project" value="UniProtKB-UniRule"/>
</dbReference>
<accession>A0A2M7APQ8</accession>
<dbReference type="InterPro" id="IPR002504">
    <property type="entry name" value="NADK"/>
</dbReference>
<protein>
    <recommendedName>
        <fullName evidence="6">NAD kinase</fullName>
        <ecNumber evidence="6">2.7.1.23</ecNumber>
    </recommendedName>
    <alternativeName>
        <fullName evidence="6">ATP-dependent NAD kinase</fullName>
    </alternativeName>
</protein>
<dbReference type="Pfam" id="PF01513">
    <property type="entry name" value="NAD_kinase"/>
    <property type="match status" value="1"/>
</dbReference>
<dbReference type="Proteomes" id="UP000229916">
    <property type="component" value="Unassembled WGS sequence"/>
</dbReference>
<keyword evidence="3 6" id="KW-0521">NADP</keyword>
<comment type="caution">
    <text evidence="6">Lacks conserved residue(s) required for the propagation of feature annotation.</text>
</comment>
<evidence type="ECO:0000256" key="1">
    <source>
        <dbReference type="ARBA" id="ARBA00022679"/>
    </source>
</evidence>
<dbReference type="Gene3D" id="2.60.200.30">
    <property type="entry name" value="Probable inorganic polyphosphate/atp-NAD kinase, domain 2"/>
    <property type="match status" value="1"/>
</dbReference>
<keyword evidence="2 6" id="KW-0418">Kinase</keyword>
<dbReference type="GO" id="GO:0005524">
    <property type="term" value="F:ATP binding"/>
    <property type="evidence" value="ECO:0007669"/>
    <property type="project" value="UniProtKB-KW"/>
</dbReference>
<dbReference type="AlphaFoldDB" id="A0A2M7APQ8"/>
<feature type="binding site" evidence="6">
    <location>
        <position position="56"/>
    </location>
    <ligand>
        <name>NAD(+)</name>
        <dbReference type="ChEBI" id="CHEBI:57540"/>
    </ligand>
</feature>
<dbReference type="GO" id="GO:0005737">
    <property type="term" value="C:cytoplasm"/>
    <property type="evidence" value="ECO:0007669"/>
    <property type="project" value="UniProtKB-SubCell"/>
</dbReference>
<evidence type="ECO:0000256" key="6">
    <source>
        <dbReference type="HAMAP-Rule" id="MF_00361"/>
    </source>
</evidence>
<dbReference type="PANTHER" id="PTHR20275:SF0">
    <property type="entry name" value="NAD KINASE"/>
    <property type="match status" value="1"/>
</dbReference>
<comment type="function">
    <text evidence="6">Involved in the regulation of the intracellular balance of NAD and NADP, and is a key enzyme in the biosynthesis of NADP. Catalyzes specifically the phosphorylation on 2'-hydroxyl of the adenosine moiety of NAD to yield NADP.</text>
</comment>
<feature type="binding site" evidence="6">
    <location>
        <begin position="51"/>
        <end position="52"/>
    </location>
    <ligand>
        <name>NAD(+)</name>
        <dbReference type="ChEBI" id="CHEBI:57540"/>
    </ligand>
</feature>
<dbReference type="GO" id="GO:0019674">
    <property type="term" value="P:NAD+ metabolic process"/>
    <property type="evidence" value="ECO:0007669"/>
    <property type="project" value="InterPro"/>
</dbReference>
<sequence>MFKKILVFAKNDPLSRSLASQIAEKLKATFVSEAAIKRRFQADLIIVIGGDGTVIRAERLFPSVPKFTFGSGRLGFLSSLKAQDWEAGIKAFTTQKFILEERLKLSSPSCPAALNEYLIKGTEGKMFEAEVWIDKKPMGGIRGDGILVSTPTGSTAYALSCGGPIVYPTAKNISLIPVNPFQLGSRPIVLADTATIQIQLMTPGRLFADGEFLKTVDPKKTVTFKKAKNTARFVLLPQSSNFFEKLSLLR</sequence>
<evidence type="ECO:0000256" key="3">
    <source>
        <dbReference type="ARBA" id="ARBA00022857"/>
    </source>
</evidence>
<dbReference type="EMBL" id="PEWD01000004">
    <property type="protein sequence ID" value="PIU69356.1"/>
    <property type="molecule type" value="Genomic_DNA"/>
</dbReference>
<feature type="binding site" evidence="6">
    <location>
        <begin position="115"/>
        <end position="116"/>
    </location>
    <ligand>
        <name>NAD(+)</name>
        <dbReference type="ChEBI" id="CHEBI:57540"/>
    </ligand>
</feature>
<dbReference type="Gene3D" id="3.40.50.10330">
    <property type="entry name" value="Probable inorganic polyphosphate/atp-NAD kinase, domain 1"/>
    <property type="match status" value="1"/>
</dbReference>
<dbReference type="EC" id="2.7.1.23" evidence="6"/>
<feature type="binding site" evidence="6">
    <location>
        <begin position="155"/>
        <end position="160"/>
    </location>
    <ligand>
        <name>NAD(+)</name>
        <dbReference type="ChEBI" id="CHEBI:57540"/>
    </ligand>
</feature>
<dbReference type="Pfam" id="PF20143">
    <property type="entry name" value="NAD_kinase_C"/>
    <property type="match status" value="1"/>
</dbReference>
<evidence type="ECO:0000256" key="4">
    <source>
        <dbReference type="ARBA" id="ARBA00023027"/>
    </source>
</evidence>
<dbReference type="SUPFAM" id="SSF111331">
    <property type="entry name" value="NAD kinase/diacylglycerol kinase-like"/>
    <property type="match status" value="1"/>
</dbReference>
<comment type="caution">
    <text evidence="7">The sequence shown here is derived from an EMBL/GenBank/DDBJ whole genome shotgun (WGS) entry which is preliminary data.</text>
</comment>
<keyword evidence="1 6" id="KW-0808">Transferase</keyword>
<keyword evidence="4 6" id="KW-0520">NAD</keyword>
<evidence type="ECO:0000256" key="2">
    <source>
        <dbReference type="ARBA" id="ARBA00022777"/>
    </source>
</evidence>
<dbReference type="InterPro" id="IPR017437">
    <property type="entry name" value="ATP-NAD_kinase_PpnK-typ_C"/>
</dbReference>
<keyword evidence="6" id="KW-0067">ATP-binding</keyword>
<comment type="subcellular location">
    <subcellularLocation>
        <location evidence="6">Cytoplasm</location>
    </subcellularLocation>
</comment>
<feature type="binding site" evidence="6">
    <location>
        <position position="144"/>
    </location>
    <ligand>
        <name>NAD(+)</name>
        <dbReference type="ChEBI" id="CHEBI:57540"/>
    </ligand>
</feature>
<dbReference type="InterPro" id="IPR016064">
    <property type="entry name" value="NAD/diacylglycerol_kinase_sf"/>
</dbReference>
<dbReference type="InterPro" id="IPR017438">
    <property type="entry name" value="ATP-NAD_kinase_N"/>
</dbReference>
<evidence type="ECO:0000256" key="5">
    <source>
        <dbReference type="ARBA" id="ARBA00047925"/>
    </source>
</evidence>
<gene>
    <name evidence="6" type="primary">nadK</name>
    <name evidence="7" type="ORF">COS81_00275</name>
</gene>
<comment type="cofactor">
    <cofactor evidence="6">
        <name>a divalent metal cation</name>
        <dbReference type="ChEBI" id="CHEBI:60240"/>
    </cofactor>
</comment>
<feature type="active site" description="Proton acceptor" evidence="6">
    <location>
        <position position="51"/>
    </location>
</feature>
<evidence type="ECO:0000313" key="8">
    <source>
        <dbReference type="Proteomes" id="UP000229916"/>
    </source>
</evidence>
<dbReference type="GO" id="GO:0051287">
    <property type="term" value="F:NAD binding"/>
    <property type="evidence" value="ECO:0007669"/>
    <property type="project" value="UniProtKB-ARBA"/>
</dbReference>
<dbReference type="GO" id="GO:0046872">
    <property type="term" value="F:metal ion binding"/>
    <property type="evidence" value="ECO:0007669"/>
    <property type="project" value="UniProtKB-UniRule"/>
</dbReference>
<feature type="binding site" evidence="6">
    <location>
        <position position="142"/>
    </location>
    <ligand>
        <name>NAD(+)</name>
        <dbReference type="ChEBI" id="CHEBI:57540"/>
    </ligand>
</feature>
<dbReference type="HAMAP" id="MF_00361">
    <property type="entry name" value="NAD_kinase"/>
    <property type="match status" value="1"/>
</dbReference>
<keyword evidence="6" id="KW-0963">Cytoplasm</keyword>
<name>A0A2M7APQ8_UNCKA</name>
<dbReference type="PANTHER" id="PTHR20275">
    <property type="entry name" value="NAD KINASE"/>
    <property type="match status" value="1"/>
</dbReference>
<comment type="similarity">
    <text evidence="6">Belongs to the NAD kinase family.</text>
</comment>
<proteinExistence type="inferred from homology"/>
<dbReference type="GO" id="GO:0003951">
    <property type="term" value="F:NAD+ kinase activity"/>
    <property type="evidence" value="ECO:0007669"/>
    <property type="project" value="UniProtKB-UniRule"/>
</dbReference>
<evidence type="ECO:0000313" key="7">
    <source>
        <dbReference type="EMBL" id="PIU69356.1"/>
    </source>
</evidence>